<dbReference type="InterPro" id="IPR036938">
    <property type="entry name" value="PAP2/HPO_sf"/>
</dbReference>
<dbReference type="SMART" id="SM00014">
    <property type="entry name" value="acidPPc"/>
    <property type="match status" value="1"/>
</dbReference>
<dbReference type="Pfam" id="PF00535">
    <property type="entry name" value="Glycos_transf_2"/>
    <property type="match status" value="1"/>
</dbReference>
<keyword evidence="1" id="KW-1003">Cell membrane</keyword>
<organism evidence="11 12">
    <name type="scientific">Jiella flava</name>
    <dbReference type="NCBI Taxonomy" id="2816857"/>
    <lineage>
        <taxon>Bacteria</taxon>
        <taxon>Pseudomonadati</taxon>
        <taxon>Pseudomonadota</taxon>
        <taxon>Alphaproteobacteria</taxon>
        <taxon>Hyphomicrobiales</taxon>
        <taxon>Aurantimonadaceae</taxon>
        <taxon>Jiella</taxon>
    </lineage>
</organism>
<keyword evidence="3" id="KW-0808">Transferase</keyword>
<feature type="transmembrane region" description="Helical" evidence="9">
    <location>
        <begin position="81"/>
        <end position="100"/>
    </location>
</feature>
<dbReference type="FunFam" id="3.90.550.10:FF:000170">
    <property type="entry name" value="Dolichol-phosphate mannosyltransferase"/>
    <property type="match status" value="1"/>
</dbReference>
<dbReference type="AlphaFoldDB" id="A0A939FWR6"/>
<keyword evidence="5" id="KW-0448">Lipopolysaccharide biosynthesis</keyword>
<dbReference type="RefSeq" id="WP_207256272.1">
    <property type="nucleotide sequence ID" value="NZ_JAFMPP010000002.1"/>
</dbReference>
<dbReference type="InterPro" id="IPR000326">
    <property type="entry name" value="PAP2/HPO"/>
</dbReference>
<feature type="transmembrane region" description="Helical" evidence="9">
    <location>
        <begin position="48"/>
        <end position="69"/>
    </location>
</feature>
<dbReference type="Gene3D" id="1.20.144.10">
    <property type="entry name" value="Phosphatidic acid phosphatase type 2/haloperoxidase"/>
    <property type="match status" value="1"/>
</dbReference>
<evidence type="ECO:0000313" key="11">
    <source>
        <dbReference type="EMBL" id="MBO0661585.1"/>
    </source>
</evidence>
<feature type="transmembrane region" description="Helical" evidence="9">
    <location>
        <begin position="162"/>
        <end position="179"/>
    </location>
</feature>
<feature type="region of interest" description="Disordered" evidence="8">
    <location>
        <begin position="234"/>
        <end position="268"/>
    </location>
</feature>
<dbReference type="InterPro" id="IPR029044">
    <property type="entry name" value="Nucleotide-diphossugar_trans"/>
</dbReference>
<evidence type="ECO:0000256" key="9">
    <source>
        <dbReference type="SAM" id="Phobius"/>
    </source>
</evidence>
<keyword evidence="2" id="KW-0328">Glycosyltransferase</keyword>
<dbReference type="InterPro" id="IPR050256">
    <property type="entry name" value="Glycosyltransferase_2"/>
</dbReference>
<feature type="transmembrane region" description="Helical" evidence="9">
    <location>
        <begin position="185"/>
        <end position="203"/>
    </location>
</feature>
<dbReference type="PANTHER" id="PTHR48090:SF3">
    <property type="entry name" value="UNDECAPRENYL-PHOSPHATE 4-DEOXY-4-FORMAMIDO-L-ARABINOSE TRANSFERASE"/>
    <property type="match status" value="1"/>
</dbReference>
<dbReference type="GO" id="GO:0005886">
    <property type="term" value="C:plasma membrane"/>
    <property type="evidence" value="ECO:0007669"/>
    <property type="project" value="TreeGrafter"/>
</dbReference>
<evidence type="ECO:0000259" key="10">
    <source>
        <dbReference type="SMART" id="SM00014"/>
    </source>
</evidence>
<dbReference type="GO" id="GO:0009103">
    <property type="term" value="P:lipopolysaccharide biosynthetic process"/>
    <property type="evidence" value="ECO:0007669"/>
    <property type="project" value="UniProtKB-KW"/>
</dbReference>
<evidence type="ECO:0000256" key="8">
    <source>
        <dbReference type="SAM" id="MobiDB-lite"/>
    </source>
</evidence>
<reference evidence="11" key="1">
    <citation type="submission" date="2021-03" db="EMBL/GenBank/DDBJ databases">
        <title>Whole genome sequence of Jiella sp. CQZ9-1.</title>
        <authorList>
            <person name="Tuo L."/>
        </authorList>
    </citation>
    <scope>NUCLEOTIDE SEQUENCE</scope>
    <source>
        <strain evidence="11">CQZ9-1</strain>
    </source>
</reference>
<proteinExistence type="predicted"/>
<evidence type="ECO:0000256" key="4">
    <source>
        <dbReference type="ARBA" id="ARBA00022692"/>
    </source>
</evidence>
<accession>A0A939FWR6</accession>
<feature type="domain" description="Phosphatidic acid phosphatase type 2/haloperoxidase" evidence="10">
    <location>
        <begin position="83"/>
        <end position="204"/>
    </location>
</feature>
<gene>
    <name evidence="11" type="ORF">J1C48_03260</name>
</gene>
<keyword evidence="12" id="KW-1185">Reference proteome</keyword>
<evidence type="ECO:0000313" key="12">
    <source>
        <dbReference type="Proteomes" id="UP000664122"/>
    </source>
</evidence>
<evidence type="ECO:0000256" key="3">
    <source>
        <dbReference type="ARBA" id="ARBA00022679"/>
    </source>
</evidence>
<sequence>MIFALIAVSLVFLIFPGIDTRVSGLFYQPGLGFPDASDVQLGIVRRFGNAMTALVVVASLAAIIAALVTRPPRFLLRPSQGLFILAVYAIGPGLIVNSILKNTFGRVRPRNVAEFGGHLDFTPIWHLGGQCVGNCSFSSGEAASAAAILALVFIAPRSERPIVALGLGTIAGLVSINRIAAGGHFLSDVLMSWILVLATIVILRPLLLGERGAAIDAGFRRIRNRLRERLALSPQPEDLVSPSSSSPGDTHAPRSAKAYSMNSASAKSPPRTFEMVTVVVPAKNEADNLALLVPEIAEALAARRHEIIVVDDGSSDDTAAMLARLRAAGIAVRHIRHKRSSGQSGAVRTGVLMAEGDCIVTIDGDGQNDPAFIPAMVDLLEQGGASRGLVAGQRVGRTDRFAKRLSSRAANRLRTALLNDATRDTGCGLKAVPTALFRTLPYFDGWHRYLPALVLREGLTIAHLDVKDRQRRFGQSNYGIFDRAARGALDLFGVWWLIRRGQRRPGHVEDLTAVQEQTD</sequence>
<dbReference type="CDD" id="cd04179">
    <property type="entry name" value="DPM_DPG-synthase_like"/>
    <property type="match status" value="1"/>
</dbReference>
<dbReference type="SUPFAM" id="SSF53448">
    <property type="entry name" value="Nucleotide-diphospho-sugar transferases"/>
    <property type="match status" value="1"/>
</dbReference>
<dbReference type="PANTHER" id="PTHR48090">
    <property type="entry name" value="UNDECAPRENYL-PHOSPHATE 4-DEOXY-4-FORMAMIDO-L-ARABINOSE TRANSFERASE-RELATED"/>
    <property type="match status" value="1"/>
</dbReference>
<dbReference type="SUPFAM" id="SSF48317">
    <property type="entry name" value="Acid phosphatase/Vanadium-dependent haloperoxidase"/>
    <property type="match status" value="1"/>
</dbReference>
<evidence type="ECO:0000256" key="6">
    <source>
        <dbReference type="ARBA" id="ARBA00022989"/>
    </source>
</evidence>
<comment type="caution">
    <text evidence="11">The sequence shown here is derived from an EMBL/GenBank/DDBJ whole genome shotgun (WGS) entry which is preliminary data.</text>
</comment>
<dbReference type="InterPro" id="IPR001173">
    <property type="entry name" value="Glyco_trans_2-like"/>
</dbReference>
<keyword evidence="4 9" id="KW-0812">Transmembrane</keyword>
<dbReference type="GO" id="GO:0099621">
    <property type="term" value="F:undecaprenyl-phosphate 4-deoxy-4-formamido-L-arabinose transferase activity"/>
    <property type="evidence" value="ECO:0007669"/>
    <property type="project" value="TreeGrafter"/>
</dbReference>
<evidence type="ECO:0000256" key="5">
    <source>
        <dbReference type="ARBA" id="ARBA00022985"/>
    </source>
</evidence>
<name>A0A939FWR6_9HYPH</name>
<evidence type="ECO:0000256" key="7">
    <source>
        <dbReference type="ARBA" id="ARBA00023136"/>
    </source>
</evidence>
<evidence type="ECO:0000256" key="2">
    <source>
        <dbReference type="ARBA" id="ARBA00022676"/>
    </source>
</evidence>
<dbReference type="Pfam" id="PF01569">
    <property type="entry name" value="PAP2"/>
    <property type="match status" value="1"/>
</dbReference>
<keyword evidence="7 9" id="KW-0472">Membrane</keyword>
<evidence type="ECO:0000256" key="1">
    <source>
        <dbReference type="ARBA" id="ARBA00022475"/>
    </source>
</evidence>
<dbReference type="Proteomes" id="UP000664122">
    <property type="component" value="Unassembled WGS sequence"/>
</dbReference>
<dbReference type="EMBL" id="JAFMPP010000002">
    <property type="protein sequence ID" value="MBO0661585.1"/>
    <property type="molecule type" value="Genomic_DNA"/>
</dbReference>
<keyword evidence="6 9" id="KW-1133">Transmembrane helix</keyword>
<dbReference type="Gene3D" id="3.90.550.10">
    <property type="entry name" value="Spore Coat Polysaccharide Biosynthesis Protein SpsA, Chain A"/>
    <property type="match status" value="1"/>
</dbReference>
<protein>
    <submittedName>
        <fullName evidence="11">Glycosyltransferase</fullName>
    </submittedName>
</protein>